<name>A0A336LQU6_CULSO</name>
<dbReference type="AlphaFoldDB" id="A0A336LQU6"/>
<reference evidence="1" key="1">
    <citation type="submission" date="2018-07" db="EMBL/GenBank/DDBJ databases">
        <authorList>
            <person name="Quirk P.G."/>
            <person name="Krulwich T.A."/>
        </authorList>
    </citation>
    <scope>NUCLEOTIDE SEQUENCE</scope>
</reference>
<sequence>MELKLQRGLQSRLIGAPSTEKNWPSKQFARNRSFHFYHSSKEIDRALSLKESNAQTLLPSSLCLIAVPISISRYGVWQFDRPMM</sequence>
<protein>
    <submittedName>
        <fullName evidence="1">CSON000737 protein</fullName>
    </submittedName>
</protein>
<accession>A0A336LQU6</accession>
<dbReference type="VEuPathDB" id="VectorBase:CSON000737"/>
<proteinExistence type="predicted"/>
<evidence type="ECO:0000313" key="1">
    <source>
        <dbReference type="EMBL" id="SSX20185.1"/>
    </source>
</evidence>
<gene>
    <name evidence="1" type="primary">CSON000737</name>
</gene>
<organism evidence="1">
    <name type="scientific">Culicoides sonorensis</name>
    <name type="common">Biting midge</name>
    <dbReference type="NCBI Taxonomy" id="179676"/>
    <lineage>
        <taxon>Eukaryota</taxon>
        <taxon>Metazoa</taxon>
        <taxon>Ecdysozoa</taxon>
        <taxon>Arthropoda</taxon>
        <taxon>Hexapoda</taxon>
        <taxon>Insecta</taxon>
        <taxon>Pterygota</taxon>
        <taxon>Neoptera</taxon>
        <taxon>Endopterygota</taxon>
        <taxon>Diptera</taxon>
        <taxon>Nematocera</taxon>
        <taxon>Chironomoidea</taxon>
        <taxon>Ceratopogonidae</taxon>
        <taxon>Ceratopogoninae</taxon>
        <taxon>Culicoides</taxon>
        <taxon>Monoculicoides</taxon>
    </lineage>
</organism>
<dbReference type="EMBL" id="UFQT01000111">
    <property type="protein sequence ID" value="SSX20185.1"/>
    <property type="molecule type" value="Genomic_DNA"/>
</dbReference>